<gene>
    <name evidence="1" type="ORF">CCMP2556_LOCUS12941</name>
</gene>
<evidence type="ECO:0000313" key="1">
    <source>
        <dbReference type="EMBL" id="CAK9017610.1"/>
    </source>
</evidence>
<dbReference type="EMBL" id="CAXAMN010006446">
    <property type="protein sequence ID" value="CAK9017610.1"/>
    <property type="molecule type" value="Genomic_DNA"/>
</dbReference>
<accession>A0ABP0JT31</accession>
<reference evidence="1 2" key="1">
    <citation type="submission" date="2024-02" db="EMBL/GenBank/DDBJ databases">
        <authorList>
            <person name="Chen Y."/>
            <person name="Shah S."/>
            <person name="Dougan E. K."/>
            <person name="Thang M."/>
            <person name="Chan C."/>
        </authorList>
    </citation>
    <scope>NUCLEOTIDE SEQUENCE [LARGE SCALE GENOMIC DNA]</scope>
</reference>
<sequence>MTVPPCTWIFAEDPVQNDEFQGHWGNPLSAYANDRNAMPNGFRHHLMIRRLALRVDGKSGESGESRVPWPPSRVRVALRQERRREEWVQ</sequence>
<proteinExistence type="predicted"/>
<comment type="caution">
    <text evidence="1">The sequence shown here is derived from an EMBL/GenBank/DDBJ whole genome shotgun (WGS) entry which is preliminary data.</text>
</comment>
<keyword evidence="2" id="KW-1185">Reference proteome</keyword>
<protein>
    <recommendedName>
        <fullName evidence="3">Beta-galactosidase</fullName>
    </recommendedName>
</protein>
<evidence type="ECO:0000313" key="2">
    <source>
        <dbReference type="Proteomes" id="UP001642484"/>
    </source>
</evidence>
<organism evidence="1 2">
    <name type="scientific">Durusdinium trenchii</name>
    <dbReference type="NCBI Taxonomy" id="1381693"/>
    <lineage>
        <taxon>Eukaryota</taxon>
        <taxon>Sar</taxon>
        <taxon>Alveolata</taxon>
        <taxon>Dinophyceae</taxon>
        <taxon>Suessiales</taxon>
        <taxon>Symbiodiniaceae</taxon>
        <taxon>Durusdinium</taxon>
    </lineage>
</organism>
<dbReference type="Proteomes" id="UP001642484">
    <property type="component" value="Unassembled WGS sequence"/>
</dbReference>
<evidence type="ECO:0008006" key="3">
    <source>
        <dbReference type="Google" id="ProtNLM"/>
    </source>
</evidence>
<name>A0ABP0JT31_9DINO</name>